<evidence type="ECO:0000256" key="14">
    <source>
        <dbReference type="PROSITE-ProRule" id="PRU00282"/>
    </source>
</evidence>
<evidence type="ECO:0000256" key="12">
    <source>
        <dbReference type="ARBA" id="ARBA00024143"/>
    </source>
</evidence>
<feature type="repeat" description="Solcar" evidence="14">
    <location>
        <begin position="1"/>
        <end position="85"/>
    </location>
</feature>
<reference evidence="17" key="1">
    <citation type="journal article" date="2020" name="Fungal Divers.">
        <title>Resolving the Mortierellaceae phylogeny through synthesis of multi-gene phylogenetics and phylogenomics.</title>
        <authorList>
            <person name="Vandepol N."/>
            <person name="Liber J."/>
            <person name="Desiro A."/>
            <person name="Na H."/>
            <person name="Kennedy M."/>
            <person name="Barry K."/>
            <person name="Grigoriev I.V."/>
            <person name="Miller A.N."/>
            <person name="O'Donnell K."/>
            <person name="Stajich J.E."/>
            <person name="Bonito G."/>
        </authorList>
    </citation>
    <scope>NUCLEOTIDE SEQUENCE</scope>
    <source>
        <strain evidence="17">NVP1</strain>
    </source>
</reference>
<evidence type="ECO:0000256" key="2">
    <source>
        <dbReference type="ARBA" id="ARBA00006375"/>
    </source>
</evidence>
<comment type="catalytic activity">
    <reaction evidence="12">
        <text>ADP(in) + ATP(out) = ADP(out) + ATP(in)</text>
        <dbReference type="Rhea" id="RHEA:34999"/>
        <dbReference type="ChEBI" id="CHEBI:30616"/>
        <dbReference type="ChEBI" id="CHEBI:456216"/>
    </reaction>
    <physiologicalReaction direction="left-to-right" evidence="12">
        <dbReference type="Rhea" id="RHEA:35000"/>
    </physiologicalReaction>
</comment>
<evidence type="ECO:0000256" key="13">
    <source>
        <dbReference type="ARBA" id="ARBA00045250"/>
    </source>
</evidence>
<dbReference type="GO" id="GO:0140021">
    <property type="term" value="P:mitochondrial ADP transmembrane transport"/>
    <property type="evidence" value="ECO:0007669"/>
    <property type="project" value="InterPro"/>
</dbReference>
<proteinExistence type="inferred from homology"/>
<accession>A0A9P5SIJ9</accession>
<comment type="caution">
    <text evidence="17">The sequence shown here is derived from an EMBL/GenBank/DDBJ whole genome shotgun (WGS) entry which is preliminary data.</text>
</comment>
<evidence type="ECO:0000256" key="8">
    <source>
        <dbReference type="ARBA" id="ARBA00022792"/>
    </source>
</evidence>
<evidence type="ECO:0000256" key="7">
    <source>
        <dbReference type="ARBA" id="ARBA00022737"/>
    </source>
</evidence>
<keyword evidence="9 16" id="KW-1133">Transmembrane helix</keyword>
<evidence type="ECO:0000256" key="5">
    <source>
        <dbReference type="ARBA" id="ARBA00022449"/>
    </source>
</evidence>
<keyword evidence="5" id="KW-0050">Antiport</keyword>
<dbReference type="PROSITE" id="PS50920">
    <property type="entry name" value="SOLCAR"/>
    <property type="match status" value="3"/>
</dbReference>
<protein>
    <recommendedName>
        <fullName evidence="16">ADP/ATP translocase</fullName>
    </recommendedName>
    <alternativeName>
        <fullName evidence="16">ADP,ATP carrier protein</fullName>
    </alternativeName>
</protein>
<evidence type="ECO:0000256" key="6">
    <source>
        <dbReference type="ARBA" id="ARBA00022692"/>
    </source>
</evidence>
<organism evidence="17 18">
    <name type="scientific">Podila minutissima</name>
    <dbReference type="NCBI Taxonomy" id="64525"/>
    <lineage>
        <taxon>Eukaryota</taxon>
        <taxon>Fungi</taxon>
        <taxon>Fungi incertae sedis</taxon>
        <taxon>Mucoromycota</taxon>
        <taxon>Mortierellomycotina</taxon>
        <taxon>Mortierellomycetes</taxon>
        <taxon>Mortierellales</taxon>
        <taxon>Mortierellaceae</taxon>
        <taxon>Podila</taxon>
    </lineage>
</organism>
<keyword evidence="11 14" id="KW-0472">Membrane</keyword>
<evidence type="ECO:0000256" key="11">
    <source>
        <dbReference type="ARBA" id="ARBA00023136"/>
    </source>
</evidence>
<keyword evidence="18" id="KW-1185">Reference proteome</keyword>
<comment type="function">
    <text evidence="16">Catalyzes the exchange of ADP and ATP across the membrane.</text>
</comment>
<comment type="caution">
    <text evidence="16">Lacks conserved residue(s) required for the propagation of feature annotation.</text>
</comment>
<evidence type="ECO:0000313" key="17">
    <source>
        <dbReference type="EMBL" id="KAF9330064.1"/>
    </source>
</evidence>
<dbReference type="InterPro" id="IPR002067">
    <property type="entry name" value="MCP"/>
</dbReference>
<evidence type="ECO:0000256" key="16">
    <source>
        <dbReference type="RuleBase" id="RU368008"/>
    </source>
</evidence>
<feature type="transmembrane region" description="Helical" evidence="16">
    <location>
        <begin position="165"/>
        <end position="186"/>
    </location>
</feature>
<evidence type="ECO:0000256" key="1">
    <source>
        <dbReference type="ARBA" id="ARBA00004448"/>
    </source>
</evidence>
<dbReference type="PRINTS" id="PR00927">
    <property type="entry name" value="ADPTRNSLCASE"/>
</dbReference>
<dbReference type="AlphaFoldDB" id="A0A9P5SIJ9"/>
<dbReference type="InterPro" id="IPR018108">
    <property type="entry name" value="MCP_transmembrane"/>
</dbReference>
<dbReference type="GO" id="GO:0005743">
    <property type="term" value="C:mitochondrial inner membrane"/>
    <property type="evidence" value="ECO:0007669"/>
    <property type="project" value="UniProtKB-SubCell"/>
</dbReference>
<dbReference type="Pfam" id="PF00153">
    <property type="entry name" value="Mito_carr"/>
    <property type="match status" value="3"/>
</dbReference>
<keyword evidence="7" id="KW-0677">Repeat</keyword>
<dbReference type="EMBL" id="JAAAUY010000425">
    <property type="protein sequence ID" value="KAF9330064.1"/>
    <property type="molecule type" value="Genomic_DNA"/>
</dbReference>
<evidence type="ECO:0000256" key="10">
    <source>
        <dbReference type="ARBA" id="ARBA00023128"/>
    </source>
</evidence>
<feature type="repeat" description="Solcar" evidence="14">
    <location>
        <begin position="99"/>
        <end position="189"/>
    </location>
</feature>
<gene>
    <name evidence="17" type="ORF">BG006_006947</name>
</gene>
<dbReference type="InterPro" id="IPR002113">
    <property type="entry name" value="ADT_euk_type"/>
</dbReference>
<dbReference type="PANTHER" id="PTHR45635:SF14">
    <property type="entry name" value="ADP_ATP TRANSLOCASE"/>
    <property type="match status" value="1"/>
</dbReference>
<dbReference type="PRINTS" id="PR00926">
    <property type="entry name" value="MITOCARRIER"/>
</dbReference>
<evidence type="ECO:0000256" key="15">
    <source>
        <dbReference type="RuleBase" id="RU000488"/>
    </source>
</evidence>
<keyword evidence="4 15" id="KW-0813">Transport</keyword>
<keyword evidence="6 14" id="KW-0812">Transmembrane</keyword>
<keyword evidence="10" id="KW-0496">Mitochondrion</keyword>
<comment type="similarity">
    <text evidence="2 15">Belongs to the mitochondrial carrier (TC 2.A.29) family.</text>
</comment>
<sequence>MLAFSVFSKSVAAPLERVKFLLQCQDEVIKSGRLFHPYKGMRDCFRRVVAAEGVLSLFHGAISNAVIYVPTQILSHYFKDFFRTMTTAFYYNKADSYSKWFVGTVIAGCATGVSSLLFIYPMHFVHTRLVCDLMDRNGDRQFRGYFDVLWKTLASDGLFGLYNGFAATACGICVYRGAFFGLYDILKPMMPVSLPGALLANILLSLITTNLAGLATYPFDTVRRRMMITSGEAVQYKSMVDTFSQIIQKEGFLSLFKGGMTNIIRAFAAALLLILYDQAVARYCRWRSSEKDDSGRS</sequence>
<name>A0A9P5SIJ9_9FUNG</name>
<dbReference type="PANTHER" id="PTHR45635">
    <property type="entry name" value="ADP,ATP CARRIER PROTEIN 1-RELATED-RELATED"/>
    <property type="match status" value="1"/>
</dbReference>
<comment type="subcellular location">
    <subcellularLocation>
        <location evidence="16">Membrane</location>
        <topology evidence="16">Multi-pass membrane protein</topology>
    </subcellularLocation>
    <subcellularLocation>
        <location evidence="1">Mitochondrion inner membrane</location>
        <topology evidence="1">Multi-pass membrane protein</topology>
    </subcellularLocation>
</comment>
<dbReference type="GO" id="GO:1990544">
    <property type="term" value="P:mitochondrial ATP transmembrane transport"/>
    <property type="evidence" value="ECO:0007669"/>
    <property type="project" value="InterPro"/>
</dbReference>
<comment type="subunit">
    <text evidence="3 16">Monomer.</text>
</comment>
<comment type="function">
    <text evidence="13">ADP:ATP antiporter that mediates import of ADP into the mitochondrial matrix for ATP synthesis, and export of ATP out to fuel the cell. Cycles between the cytoplasmic-open state (c-state) and the matrix-open state (m-state): operates by the alternating access mechanism with a single substrate-binding site intermittently exposed to either the cytosolic (c-state) or matrix (m-state) side of the inner mitochondrial membrane.</text>
</comment>
<evidence type="ECO:0000256" key="9">
    <source>
        <dbReference type="ARBA" id="ARBA00022989"/>
    </source>
</evidence>
<dbReference type="GO" id="GO:0005471">
    <property type="term" value="F:ATP:ADP antiporter activity"/>
    <property type="evidence" value="ECO:0007669"/>
    <property type="project" value="UniProtKB-UniRule"/>
</dbReference>
<dbReference type="SUPFAM" id="SSF103506">
    <property type="entry name" value="Mitochondrial carrier"/>
    <property type="match status" value="1"/>
</dbReference>
<dbReference type="Gene3D" id="1.50.40.10">
    <property type="entry name" value="Mitochondrial carrier domain"/>
    <property type="match status" value="1"/>
</dbReference>
<dbReference type="InterPro" id="IPR023395">
    <property type="entry name" value="MCP_dom_sf"/>
</dbReference>
<evidence type="ECO:0000256" key="4">
    <source>
        <dbReference type="ARBA" id="ARBA00022448"/>
    </source>
</evidence>
<feature type="transmembrane region" description="Helical" evidence="16">
    <location>
        <begin position="100"/>
        <end position="120"/>
    </location>
</feature>
<evidence type="ECO:0000256" key="3">
    <source>
        <dbReference type="ARBA" id="ARBA00011245"/>
    </source>
</evidence>
<dbReference type="Proteomes" id="UP000696485">
    <property type="component" value="Unassembled WGS sequence"/>
</dbReference>
<feature type="repeat" description="Solcar" evidence="14">
    <location>
        <begin position="200"/>
        <end position="282"/>
    </location>
</feature>
<keyword evidence="8" id="KW-0999">Mitochondrion inner membrane</keyword>
<feature type="transmembrane region" description="Helical" evidence="16">
    <location>
        <begin position="198"/>
        <end position="217"/>
    </location>
</feature>
<evidence type="ECO:0000313" key="18">
    <source>
        <dbReference type="Proteomes" id="UP000696485"/>
    </source>
</evidence>